<dbReference type="Gene3D" id="1.10.260.40">
    <property type="entry name" value="lambda repressor-like DNA-binding domains"/>
    <property type="match status" value="1"/>
</dbReference>
<feature type="domain" description="HTH cro/C1-type" evidence="1">
    <location>
        <begin position="7"/>
        <end position="56"/>
    </location>
</feature>
<dbReference type="EMBL" id="JABBPN010000003">
    <property type="protein sequence ID" value="NMO94990.1"/>
    <property type="molecule type" value="Genomic_DNA"/>
</dbReference>
<dbReference type="PROSITE" id="PS50943">
    <property type="entry name" value="HTH_CROC1"/>
    <property type="match status" value="1"/>
</dbReference>
<dbReference type="InterPro" id="IPR010982">
    <property type="entry name" value="Lambda_DNA-bd_dom_sf"/>
</dbReference>
<dbReference type="AlphaFoldDB" id="A0A848M444"/>
<protein>
    <submittedName>
        <fullName evidence="2">Helix-turn-helix transcriptional regulator</fullName>
    </submittedName>
</protein>
<name>A0A848M444_PAELE</name>
<dbReference type="GO" id="GO:0003677">
    <property type="term" value="F:DNA binding"/>
    <property type="evidence" value="ECO:0007669"/>
    <property type="project" value="InterPro"/>
</dbReference>
<evidence type="ECO:0000259" key="1">
    <source>
        <dbReference type="PROSITE" id="PS50943"/>
    </source>
</evidence>
<comment type="caution">
    <text evidence="2">The sequence shown here is derived from an EMBL/GenBank/DDBJ whole genome shotgun (WGS) entry which is preliminary data.</text>
</comment>
<evidence type="ECO:0000313" key="3">
    <source>
        <dbReference type="Proteomes" id="UP000565468"/>
    </source>
</evidence>
<keyword evidence="3" id="KW-1185">Reference proteome</keyword>
<dbReference type="Pfam" id="PF01381">
    <property type="entry name" value="HTH_3"/>
    <property type="match status" value="1"/>
</dbReference>
<dbReference type="InterPro" id="IPR001387">
    <property type="entry name" value="Cro/C1-type_HTH"/>
</dbReference>
<evidence type="ECO:0000313" key="2">
    <source>
        <dbReference type="EMBL" id="NMO94990.1"/>
    </source>
</evidence>
<reference evidence="2 3" key="1">
    <citation type="submission" date="2020-04" db="EMBL/GenBank/DDBJ databases">
        <title>Paenibacillus algicola sp. nov., a novel marine bacterium producing alginate lyase.</title>
        <authorList>
            <person name="Huang H."/>
        </authorList>
    </citation>
    <scope>NUCLEOTIDE SEQUENCE [LARGE SCALE GENOMIC DNA]</scope>
    <source>
        <strain evidence="2 3">L7-75</strain>
    </source>
</reference>
<organism evidence="2 3">
    <name type="scientific">Paenibacillus lemnae</name>
    <dbReference type="NCBI Taxonomy" id="1330551"/>
    <lineage>
        <taxon>Bacteria</taxon>
        <taxon>Bacillati</taxon>
        <taxon>Bacillota</taxon>
        <taxon>Bacilli</taxon>
        <taxon>Bacillales</taxon>
        <taxon>Paenibacillaceae</taxon>
        <taxon>Paenibacillus</taxon>
    </lineage>
</organism>
<dbReference type="SUPFAM" id="SSF47413">
    <property type="entry name" value="lambda repressor-like DNA-binding domains"/>
    <property type="match status" value="1"/>
</dbReference>
<sequence length="57" mass="6393">MHPASYIAFGRALRKLRKDDLSLYSRLDRSFISGLENGEKAPSLLTITALARALQIF</sequence>
<proteinExistence type="predicted"/>
<dbReference type="CDD" id="cd00093">
    <property type="entry name" value="HTH_XRE"/>
    <property type="match status" value="1"/>
</dbReference>
<dbReference type="Proteomes" id="UP000565468">
    <property type="component" value="Unassembled WGS sequence"/>
</dbReference>
<accession>A0A848M444</accession>
<gene>
    <name evidence="2" type="ORF">HII30_04185</name>
</gene>